<sequence>MLKMNPCRCVLCYDVRPTLGLLCRVVLEAPVSHKLPLGLLLISPETTRLPTWSCLVTKTQRGEVAKMKDPSQSNNTPSINSDEVVLNGHSHDEDNPFAEYMWMENEEEFNRQLFFSLTHSFWTEARAQKIGITIPDQTPNSG</sequence>
<evidence type="ECO:0000313" key="2">
    <source>
        <dbReference type="Proteomes" id="UP000288216"/>
    </source>
</evidence>
<dbReference type="PANTHER" id="PTHR13154">
    <property type="entry name" value="POLYADENYLATE-BINDING PROTEIN-INTERACTING PROTEIN 2"/>
    <property type="match status" value="1"/>
</dbReference>
<accession>A0A401PZX7</accession>
<protein>
    <recommendedName>
        <fullName evidence="3">Ataxin-2 C-terminal domain-containing protein</fullName>
    </recommendedName>
</protein>
<dbReference type="EMBL" id="BFAA01014467">
    <property type="protein sequence ID" value="GCB78668.1"/>
    <property type="molecule type" value="Genomic_DNA"/>
</dbReference>
<proteinExistence type="predicted"/>
<dbReference type="GO" id="GO:0005737">
    <property type="term" value="C:cytoplasm"/>
    <property type="evidence" value="ECO:0007669"/>
    <property type="project" value="TreeGrafter"/>
</dbReference>
<dbReference type="AlphaFoldDB" id="A0A401PZX7"/>
<comment type="caution">
    <text evidence="1">The sequence shown here is derived from an EMBL/GenBank/DDBJ whole genome shotgun (WGS) entry which is preliminary data.</text>
</comment>
<evidence type="ECO:0008006" key="3">
    <source>
        <dbReference type="Google" id="ProtNLM"/>
    </source>
</evidence>
<dbReference type="GO" id="GO:0000900">
    <property type="term" value="F:mRNA regulatory element binding translation repressor activity"/>
    <property type="evidence" value="ECO:0007669"/>
    <property type="project" value="InterPro"/>
</dbReference>
<dbReference type="Proteomes" id="UP000288216">
    <property type="component" value="Unassembled WGS sequence"/>
</dbReference>
<gene>
    <name evidence="1" type="ORF">scyTo_0019443</name>
</gene>
<dbReference type="PANTHER" id="PTHR13154:SF2">
    <property type="entry name" value="POLYADENYLATE-BINDING PROTEIN-INTERACTING PROTEIN 2"/>
    <property type="match status" value="1"/>
</dbReference>
<reference evidence="1 2" key="1">
    <citation type="journal article" date="2018" name="Nat. Ecol. Evol.">
        <title>Shark genomes provide insights into elasmobranch evolution and the origin of vertebrates.</title>
        <authorList>
            <person name="Hara Y"/>
            <person name="Yamaguchi K"/>
            <person name="Onimaru K"/>
            <person name="Kadota M"/>
            <person name="Koyanagi M"/>
            <person name="Keeley SD"/>
            <person name="Tatsumi K"/>
            <person name="Tanaka K"/>
            <person name="Motone F"/>
            <person name="Kageyama Y"/>
            <person name="Nozu R"/>
            <person name="Adachi N"/>
            <person name="Nishimura O"/>
            <person name="Nakagawa R"/>
            <person name="Tanegashima C"/>
            <person name="Kiyatake I"/>
            <person name="Matsumoto R"/>
            <person name="Murakumo K"/>
            <person name="Nishida K"/>
            <person name="Terakita A"/>
            <person name="Kuratani S"/>
            <person name="Sato K"/>
            <person name="Hyodo S Kuraku.S."/>
        </authorList>
    </citation>
    <scope>NUCLEOTIDE SEQUENCE [LARGE SCALE GENOMIC DNA]</scope>
</reference>
<dbReference type="OrthoDB" id="5985142at2759"/>
<name>A0A401PZX7_SCYTO</name>
<dbReference type="InterPro" id="IPR040396">
    <property type="entry name" value="PAIP2-like"/>
</dbReference>
<organism evidence="1 2">
    <name type="scientific">Scyliorhinus torazame</name>
    <name type="common">Cloudy catshark</name>
    <name type="synonym">Catulus torazame</name>
    <dbReference type="NCBI Taxonomy" id="75743"/>
    <lineage>
        <taxon>Eukaryota</taxon>
        <taxon>Metazoa</taxon>
        <taxon>Chordata</taxon>
        <taxon>Craniata</taxon>
        <taxon>Vertebrata</taxon>
        <taxon>Chondrichthyes</taxon>
        <taxon>Elasmobranchii</taxon>
        <taxon>Galeomorphii</taxon>
        <taxon>Galeoidea</taxon>
        <taxon>Carcharhiniformes</taxon>
        <taxon>Scyliorhinidae</taxon>
        <taxon>Scyliorhinus</taxon>
    </lineage>
</organism>
<dbReference type="GO" id="GO:0045947">
    <property type="term" value="P:negative regulation of translational initiation"/>
    <property type="evidence" value="ECO:0007669"/>
    <property type="project" value="InterPro"/>
</dbReference>
<keyword evidence="2" id="KW-1185">Reference proteome</keyword>
<dbReference type="STRING" id="75743.A0A401PZX7"/>
<evidence type="ECO:0000313" key="1">
    <source>
        <dbReference type="EMBL" id="GCB78668.1"/>
    </source>
</evidence>